<keyword evidence="2" id="KW-1133">Transmembrane helix</keyword>
<evidence type="ECO:0000313" key="4">
    <source>
        <dbReference type="Proteomes" id="UP000319263"/>
    </source>
</evidence>
<feature type="transmembrane region" description="Helical" evidence="2">
    <location>
        <begin position="158"/>
        <end position="185"/>
    </location>
</feature>
<feature type="transmembrane region" description="Helical" evidence="2">
    <location>
        <begin position="276"/>
        <end position="296"/>
    </location>
</feature>
<dbReference type="RefSeq" id="WP_143987507.1">
    <property type="nucleotide sequence ID" value="NZ_CP041692.1"/>
</dbReference>
<protein>
    <submittedName>
        <fullName evidence="3">PrsW family intramembrane metalloprotease</fullName>
    </submittedName>
</protein>
<feature type="compositionally biased region" description="Low complexity" evidence="1">
    <location>
        <begin position="378"/>
        <end position="395"/>
    </location>
</feature>
<feature type="transmembrane region" description="Helical" evidence="2">
    <location>
        <begin position="302"/>
        <end position="320"/>
    </location>
</feature>
<feature type="region of interest" description="Disordered" evidence="1">
    <location>
        <begin position="376"/>
        <end position="443"/>
    </location>
</feature>
<keyword evidence="3" id="KW-0645">Protease</keyword>
<accession>A0A516Q289</accession>
<sequence>MTCQRCGAQTTEVAHFCQVCGLDLRSGDLARKKSFAAKPDEAVASFALISTIMPRGTGKRPQTYRIALVIGLAVALIAAIFGALPIAILVAAFTIPVVYIVYLYDVNLWEDEPVQVTVAAFLVTGALTVAFTLIWSHFRNPQVRMPSLDGGSSGGPQVGTLLLVGVLVPIIGMLIIQLGPVFLASRPKFDDLMDGLTFGVISGVAYSTFETLVLHRGALFGGAAGHQDAATWVALIFLEGFIQPLLIGTAAGVAAAEFSGLGKGYDGFTLRYARGLAEAMLAVIAYQVGGYLFSFLPTSQGLMLTLVLGVIILGILILRVRNVLHAGLMEAALEQAARSHQGVGADGELDFCAACEMPLVPGASFCNACGTAVRIGPRRSGSPAPSAAEAGYESAMTPGAVVTTAEPASSAHSAPSAQNEPEPHPSSQPTPTKRRDPEQGGQA</sequence>
<dbReference type="OrthoDB" id="3722165at2"/>
<keyword evidence="3" id="KW-0378">Hydrolase</keyword>
<dbReference type="GO" id="GO:0006508">
    <property type="term" value="P:proteolysis"/>
    <property type="evidence" value="ECO:0007669"/>
    <property type="project" value="UniProtKB-KW"/>
</dbReference>
<name>A0A516Q289_9ACTN</name>
<feature type="transmembrane region" description="Helical" evidence="2">
    <location>
        <begin position="192"/>
        <end position="209"/>
    </location>
</feature>
<feature type="compositionally biased region" description="Basic and acidic residues" evidence="1">
    <location>
        <begin position="433"/>
        <end position="443"/>
    </location>
</feature>
<gene>
    <name evidence="3" type="ORF">FOE78_17980</name>
</gene>
<keyword evidence="2" id="KW-0472">Membrane</keyword>
<keyword evidence="3" id="KW-0482">Metalloprotease</keyword>
<dbReference type="EMBL" id="CP041692">
    <property type="protein sequence ID" value="QDP97549.1"/>
    <property type="molecule type" value="Genomic_DNA"/>
</dbReference>
<reference evidence="3 4" key="1">
    <citation type="submission" date="2019-07" db="EMBL/GenBank/DDBJ databases">
        <title>Microlunatus dokdonensis sp. nov. isolated from the rhizospheric soil of the wild plant Elymus tsukushiensis.</title>
        <authorList>
            <person name="Ghim S.-Y."/>
            <person name="Hwang Y.-J."/>
            <person name="Son J.-S."/>
            <person name="Shin J.-H."/>
        </authorList>
    </citation>
    <scope>NUCLEOTIDE SEQUENCE [LARGE SCALE GENOMIC DNA]</scope>
    <source>
        <strain evidence="3 4">KUDC0627</strain>
    </source>
</reference>
<evidence type="ECO:0000313" key="3">
    <source>
        <dbReference type="EMBL" id="QDP97549.1"/>
    </source>
</evidence>
<dbReference type="AlphaFoldDB" id="A0A516Q289"/>
<evidence type="ECO:0000256" key="1">
    <source>
        <dbReference type="SAM" id="MobiDB-lite"/>
    </source>
</evidence>
<feature type="compositionally biased region" description="Low complexity" evidence="1">
    <location>
        <begin position="407"/>
        <end position="417"/>
    </location>
</feature>
<dbReference type="Proteomes" id="UP000319263">
    <property type="component" value="Chromosome"/>
</dbReference>
<keyword evidence="4" id="KW-1185">Reference proteome</keyword>
<feature type="transmembrane region" description="Helical" evidence="2">
    <location>
        <begin position="229"/>
        <end position="255"/>
    </location>
</feature>
<feature type="transmembrane region" description="Helical" evidence="2">
    <location>
        <begin position="63"/>
        <end position="80"/>
    </location>
</feature>
<feature type="transmembrane region" description="Helical" evidence="2">
    <location>
        <begin position="116"/>
        <end position="138"/>
    </location>
</feature>
<dbReference type="KEGG" id="mik:FOE78_17980"/>
<evidence type="ECO:0000256" key="2">
    <source>
        <dbReference type="SAM" id="Phobius"/>
    </source>
</evidence>
<keyword evidence="2" id="KW-0812">Transmembrane</keyword>
<dbReference type="GO" id="GO:0008237">
    <property type="term" value="F:metallopeptidase activity"/>
    <property type="evidence" value="ECO:0007669"/>
    <property type="project" value="UniProtKB-KW"/>
</dbReference>
<organism evidence="3 4">
    <name type="scientific">Microlunatus elymi</name>
    <dbReference type="NCBI Taxonomy" id="2596828"/>
    <lineage>
        <taxon>Bacteria</taxon>
        <taxon>Bacillati</taxon>
        <taxon>Actinomycetota</taxon>
        <taxon>Actinomycetes</taxon>
        <taxon>Propionibacteriales</taxon>
        <taxon>Propionibacteriaceae</taxon>
        <taxon>Microlunatus</taxon>
    </lineage>
</organism>
<proteinExistence type="predicted"/>